<evidence type="ECO:0000259" key="1">
    <source>
        <dbReference type="Pfam" id="PF13639"/>
    </source>
</evidence>
<reference evidence="2 3" key="1">
    <citation type="journal article" date="2018" name="Proc. Natl. Acad. Sci. U.S.A.">
        <title>Draft genome sequence of Camellia sinensis var. sinensis provides insights into the evolution of the tea genome and tea quality.</title>
        <authorList>
            <person name="Wei C."/>
            <person name="Yang H."/>
            <person name="Wang S."/>
            <person name="Zhao J."/>
            <person name="Liu C."/>
            <person name="Gao L."/>
            <person name="Xia E."/>
            <person name="Lu Y."/>
            <person name="Tai Y."/>
            <person name="She G."/>
            <person name="Sun J."/>
            <person name="Cao H."/>
            <person name="Tong W."/>
            <person name="Gao Q."/>
            <person name="Li Y."/>
            <person name="Deng W."/>
            <person name="Jiang X."/>
            <person name="Wang W."/>
            <person name="Chen Q."/>
            <person name="Zhang S."/>
            <person name="Li H."/>
            <person name="Wu J."/>
            <person name="Wang P."/>
            <person name="Li P."/>
            <person name="Shi C."/>
            <person name="Zheng F."/>
            <person name="Jian J."/>
            <person name="Huang B."/>
            <person name="Shan D."/>
            <person name="Shi M."/>
            <person name="Fang C."/>
            <person name="Yue Y."/>
            <person name="Li F."/>
            <person name="Li D."/>
            <person name="Wei S."/>
            <person name="Han B."/>
            <person name="Jiang C."/>
            <person name="Yin Y."/>
            <person name="Xia T."/>
            <person name="Zhang Z."/>
            <person name="Bennetzen J.L."/>
            <person name="Zhao S."/>
            <person name="Wan X."/>
        </authorList>
    </citation>
    <scope>NUCLEOTIDE SEQUENCE [LARGE SCALE GENOMIC DNA]</scope>
    <source>
        <strain evidence="3">cv. Shuchazao</strain>
        <tissue evidence="2">Leaf</tissue>
    </source>
</reference>
<dbReference type="InterPro" id="IPR013083">
    <property type="entry name" value="Znf_RING/FYVE/PHD"/>
</dbReference>
<dbReference type="Pfam" id="PF13639">
    <property type="entry name" value="zf-RING_2"/>
    <property type="match status" value="1"/>
</dbReference>
<dbReference type="Proteomes" id="UP000306102">
    <property type="component" value="Unassembled WGS sequence"/>
</dbReference>
<sequence>MAEFQIAKSMAEVLYKLQHSSNYDHDDDDECDYDQYRRRRRVSTKLSSEELDLARLTGMTAELAMSRAREANRDFKTVMAETEFRVSIELARILASTIDPVLQGLRKVKVEEEGEVCGVCQDDMEVGDDEARAMGCMHKFHGHCIFKWLKHKNVSLGGGRWCKEYGSLAGGLGSSGHSGGGLVGGGGGTSSN</sequence>
<dbReference type="SUPFAM" id="SSF57850">
    <property type="entry name" value="RING/U-box"/>
    <property type="match status" value="1"/>
</dbReference>
<name>A0A4S4DQ41_CAMSN</name>
<organism evidence="2 3">
    <name type="scientific">Camellia sinensis var. sinensis</name>
    <name type="common">China tea</name>
    <dbReference type="NCBI Taxonomy" id="542762"/>
    <lineage>
        <taxon>Eukaryota</taxon>
        <taxon>Viridiplantae</taxon>
        <taxon>Streptophyta</taxon>
        <taxon>Embryophyta</taxon>
        <taxon>Tracheophyta</taxon>
        <taxon>Spermatophyta</taxon>
        <taxon>Magnoliopsida</taxon>
        <taxon>eudicotyledons</taxon>
        <taxon>Gunneridae</taxon>
        <taxon>Pentapetalae</taxon>
        <taxon>asterids</taxon>
        <taxon>Ericales</taxon>
        <taxon>Theaceae</taxon>
        <taxon>Camellia</taxon>
    </lineage>
</organism>
<dbReference type="InterPro" id="IPR001841">
    <property type="entry name" value="Znf_RING"/>
</dbReference>
<dbReference type="AlphaFoldDB" id="A0A4S4DQ41"/>
<comment type="caution">
    <text evidence="2">The sequence shown here is derived from an EMBL/GenBank/DDBJ whole genome shotgun (WGS) entry which is preliminary data.</text>
</comment>
<gene>
    <name evidence="2" type="ORF">TEA_006345</name>
</gene>
<accession>A0A4S4DQ41</accession>
<proteinExistence type="predicted"/>
<dbReference type="EMBL" id="SDRB02010662">
    <property type="protein sequence ID" value="THG05179.1"/>
    <property type="molecule type" value="Genomic_DNA"/>
</dbReference>
<dbReference type="Gene3D" id="3.30.40.10">
    <property type="entry name" value="Zinc/RING finger domain, C3HC4 (zinc finger)"/>
    <property type="match status" value="1"/>
</dbReference>
<evidence type="ECO:0000313" key="2">
    <source>
        <dbReference type="EMBL" id="THG05179.1"/>
    </source>
</evidence>
<keyword evidence="3" id="KW-1185">Reference proteome</keyword>
<feature type="domain" description="RING-type" evidence="1">
    <location>
        <begin position="117"/>
        <end position="153"/>
    </location>
</feature>
<evidence type="ECO:0000313" key="3">
    <source>
        <dbReference type="Proteomes" id="UP000306102"/>
    </source>
</evidence>
<protein>
    <recommendedName>
        <fullName evidence="1">RING-type domain-containing protein</fullName>
    </recommendedName>
</protein>